<evidence type="ECO:0000313" key="4">
    <source>
        <dbReference type="Proteomes" id="UP000823865"/>
    </source>
</evidence>
<keyword evidence="1" id="KW-0732">Signal</keyword>
<dbReference type="Gene3D" id="2.30.30.40">
    <property type="entry name" value="SH3 Domains"/>
    <property type="match status" value="1"/>
</dbReference>
<evidence type="ECO:0000256" key="1">
    <source>
        <dbReference type="SAM" id="SignalP"/>
    </source>
</evidence>
<dbReference type="Proteomes" id="UP000823865">
    <property type="component" value="Unassembled WGS sequence"/>
</dbReference>
<dbReference type="Pfam" id="PF08239">
    <property type="entry name" value="SH3_3"/>
    <property type="match status" value="1"/>
</dbReference>
<protein>
    <submittedName>
        <fullName evidence="3">SH3 domain-containing protein</fullName>
    </submittedName>
</protein>
<name>A0A9E2L3N2_9BACT</name>
<evidence type="ECO:0000259" key="2">
    <source>
        <dbReference type="Pfam" id="PF08239"/>
    </source>
</evidence>
<organism evidence="3 4">
    <name type="scientific">Candidatus Paraprevotella stercoravium</name>
    <dbReference type="NCBI Taxonomy" id="2838725"/>
    <lineage>
        <taxon>Bacteria</taxon>
        <taxon>Pseudomonadati</taxon>
        <taxon>Bacteroidota</taxon>
        <taxon>Bacteroidia</taxon>
        <taxon>Bacteroidales</taxon>
        <taxon>Prevotellaceae</taxon>
        <taxon>Paraprevotella</taxon>
    </lineage>
</organism>
<reference evidence="3" key="1">
    <citation type="journal article" date="2021" name="PeerJ">
        <title>Extensive microbial diversity within the chicken gut microbiome revealed by metagenomics and culture.</title>
        <authorList>
            <person name="Gilroy R."/>
            <person name="Ravi A."/>
            <person name="Getino M."/>
            <person name="Pursley I."/>
            <person name="Horton D.L."/>
            <person name="Alikhan N.F."/>
            <person name="Baker D."/>
            <person name="Gharbi K."/>
            <person name="Hall N."/>
            <person name="Watson M."/>
            <person name="Adriaenssens E.M."/>
            <person name="Foster-Nyarko E."/>
            <person name="Jarju S."/>
            <person name="Secka A."/>
            <person name="Antonio M."/>
            <person name="Oren A."/>
            <person name="Chaudhuri R.R."/>
            <person name="La Ragione R."/>
            <person name="Hildebrand F."/>
            <person name="Pallen M.J."/>
        </authorList>
    </citation>
    <scope>NUCLEOTIDE SEQUENCE</scope>
    <source>
        <strain evidence="3">G3-2149</strain>
    </source>
</reference>
<dbReference type="AlphaFoldDB" id="A0A9E2L3N2"/>
<proteinExistence type="predicted"/>
<feature type="chain" id="PRO_5039529584" evidence="1">
    <location>
        <begin position="24"/>
        <end position="280"/>
    </location>
</feature>
<evidence type="ECO:0000313" key="3">
    <source>
        <dbReference type="EMBL" id="MBU3852342.1"/>
    </source>
</evidence>
<dbReference type="InterPro" id="IPR003646">
    <property type="entry name" value="SH3-like_bac-type"/>
</dbReference>
<comment type="caution">
    <text evidence="3">The sequence shown here is derived from an EMBL/GenBank/DDBJ whole genome shotgun (WGS) entry which is preliminary data.</text>
</comment>
<feature type="signal peptide" evidence="1">
    <location>
        <begin position="1"/>
        <end position="23"/>
    </location>
</feature>
<sequence>MKKMNLISLFILLMMVFPQTGQAQFLKKLNKALETVNKTLDDINKQLDPESQEKTQKAVTDKKNEATQAVTNAVNNTAQQAATKVAAYVAPDFLVRISGNNVNVRKSPATTGEVVTQAAAGTLYEFVSEKDGWFEVKIPGSAENSYVSATVSAKVALAAVPRTDKGIVKAADTDLIYQKTVNTSKYSLITSYTITQGQSGEVEAYCNERGAYTDGRFIPASEYYYKGKQLGWCIVFDQMHTMFSEEWEQMETPIVVYAADATGRKIVVAGETYTLTRESY</sequence>
<reference evidence="3" key="2">
    <citation type="submission" date="2021-04" db="EMBL/GenBank/DDBJ databases">
        <authorList>
            <person name="Gilroy R."/>
        </authorList>
    </citation>
    <scope>NUCLEOTIDE SEQUENCE</scope>
    <source>
        <strain evidence="3">G3-2149</strain>
    </source>
</reference>
<accession>A0A9E2L3N2</accession>
<feature type="domain" description="SH3b" evidence="2">
    <location>
        <begin position="101"/>
        <end position="149"/>
    </location>
</feature>
<dbReference type="EMBL" id="JAHLFU010000017">
    <property type="protein sequence ID" value="MBU3852342.1"/>
    <property type="molecule type" value="Genomic_DNA"/>
</dbReference>
<gene>
    <name evidence="3" type="ORF">H9789_00660</name>
</gene>